<accession>A0AAV2PX21</accession>
<proteinExistence type="predicted"/>
<comment type="caution">
    <text evidence="2">The sequence shown here is derived from an EMBL/GenBank/DDBJ whole genome shotgun (WGS) entry which is preliminary data.</text>
</comment>
<feature type="compositionally biased region" description="Polar residues" evidence="1">
    <location>
        <begin position="79"/>
        <end position="105"/>
    </location>
</feature>
<feature type="region of interest" description="Disordered" evidence="1">
    <location>
        <begin position="61"/>
        <end position="105"/>
    </location>
</feature>
<dbReference type="AlphaFoldDB" id="A0AAV2PX21"/>
<dbReference type="EMBL" id="CAXKWB010002067">
    <property type="protein sequence ID" value="CAL4066115.1"/>
    <property type="molecule type" value="Genomic_DNA"/>
</dbReference>
<protein>
    <submittedName>
        <fullName evidence="2">Uncharacterized protein</fullName>
    </submittedName>
</protein>
<evidence type="ECO:0000313" key="3">
    <source>
        <dbReference type="Proteomes" id="UP001497623"/>
    </source>
</evidence>
<feature type="region of interest" description="Disordered" evidence="1">
    <location>
        <begin position="1"/>
        <end position="33"/>
    </location>
</feature>
<dbReference type="Proteomes" id="UP001497623">
    <property type="component" value="Unassembled WGS sequence"/>
</dbReference>
<keyword evidence="3" id="KW-1185">Reference proteome</keyword>
<feature type="non-terminal residue" evidence="2">
    <location>
        <position position="251"/>
    </location>
</feature>
<sequence length="251" mass="28718">MPALNSRLSQSADFEGPIGGELNHGMQSSTSMDRLRESFMRKVRRKDSGRHVKSFAGDHIVSSNDVTSPTFPREIFPDTDSSNIQKSKSSFEPLPKSTSYQSSLGKSASVDNFKERFMRFMGSRNDVSDHDTPRTLQKVKEVLEETAKQEEAKKNRENFKDKLRKKFKFMGSNYDVEEAEKEEFRNKLKSMGLKIDGKDVENPEMVENTKEINEGKCKQKDVKTNEIYKENLLNCAKLKGSKNDIIDKEVK</sequence>
<evidence type="ECO:0000313" key="2">
    <source>
        <dbReference type="EMBL" id="CAL4066115.1"/>
    </source>
</evidence>
<feature type="compositionally biased region" description="Polar residues" evidence="1">
    <location>
        <begin position="1"/>
        <end position="12"/>
    </location>
</feature>
<organism evidence="2 3">
    <name type="scientific">Meganyctiphanes norvegica</name>
    <name type="common">Northern krill</name>
    <name type="synonym">Thysanopoda norvegica</name>
    <dbReference type="NCBI Taxonomy" id="48144"/>
    <lineage>
        <taxon>Eukaryota</taxon>
        <taxon>Metazoa</taxon>
        <taxon>Ecdysozoa</taxon>
        <taxon>Arthropoda</taxon>
        <taxon>Crustacea</taxon>
        <taxon>Multicrustacea</taxon>
        <taxon>Malacostraca</taxon>
        <taxon>Eumalacostraca</taxon>
        <taxon>Eucarida</taxon>
        <taxon>Euphausiacea</taxon>
        <taxon>Euphausiidae</taxon>
        <taxon>Meganyctiphanes</taxon>
    </lineage>
</organism>
<feature type="compositionally biased region" description="Polar residues" evidence="1">
    <location>
        <begin position="61"/>
        <end position="70"/>
    </location>
</feature>
<evidence type="ECO:0000256" key="1">
    <source>
        <dbReference type="SAM" id="MobiDB-lite"/>
    </source>
</evidence>
<reference evidence="2 3" key="1">
    <citation type="submission" date="2024-05" db="EMBL/GenBank/DDBJ databases">
        <authorList>
            <person name="Wallberg A."/>
        </authorList>
    </citation>
    <scope>NUCLEOTIDE SEQUENCE [LARGE SCALE GENOMIC DNA]</scope>
</reference>
<name>A0AAV2PX21_MEGNR</name>
<gene>
    <name evidence="2" type="ORF">MNOR_LOCUS5362</name>
</gene>